<sequence length="59" mass="6580">MKNKWPKILSIMVLIICLALAWMEFTGRLSAGSFKAWFLVMSIVYFIAAALSVSQKPAS</sequence>
<keyword evidence="1" id="KW-0472">Membrane</keyword>
<organism evidence="2 3">
    <name type="scientific">Candidatus Saccharicenans subterraneus</name>
    <dbReference type="NCBI Taxonomy" id="2508984"/>
    <lineage>
        <taxon>Bacteria</taxon>
        <taxon>Candidatus Aminicenantota</taxon>
        <taxon>Candidatus Aminicenantia</taxon>
        <taxon>Candidatus Aminicenantales</taxon>
        <taxon>Candidatus Saccharicenantaceae</taxon>
        <taxon>Candidatus Saccharicenans</taxon>
    </lineage>
</organism>
<gene>
    <name evidence="2" type="ORF">OP8BY_1659</name>
</gene>
<dbReference type="EMBL" id="QUAH01000003">
    <property type="protein sequence ID" value="RFT16481.1"/>
    <property type="molecule type" value="Genomic_DNA"/>
</dbReference>
<keyword evidence="1" id="KW-0812">Transmembrane</keyword>
<keyword evidence="1" id="KW-1133">Transmembrane helix</keyword>
<feature type="transmembrane region" description="Helical" evidence="1">
    <location>
        <begin position="33"/>
        <end position="53"/>
    </location>
</feature>
<reference evidence="2 3" key="1">
    <citation type="submission" date="2018-08" db="EMBL/GenBank/DDBJ databases">
        <title>Genome analysis of the thermophilic bacterium of the candidate phylum Aminicenantes from deep subsurface aquifer revealed its physiology and ecological role.</title>
        <authorList>
            <person name="Kadnikov V.V."/>
            <person name="Mardanov A.V."/>
            <person name="Beletsky A.V."/>
            <person name="Karnachuk O.V."/>
            <person name="Ravin N.V."/>
        </authorList>
    </citation>
    <scope>NUCLEOTIDE SEQUENCE [LARGE SCALE GENOMIC DNA]</scope>
    <source>
        <strain evidence="2">BY38</strain>
    </source>
</reference>
<evidence type="ECO:0000313" key="2">
    <source>
        <dbReference type="EMBL" id="RFT16481.1"/>
    </source>
</evidence>
<dbReference type="Proteomes" id="UP000257323">
    <property type="component" value="Unassembled WGS sequence"/>
</dbReference>
<comment type="caution">
    <text evidence="2">The sequence shown here is derived from an EMBL/GenBank/DDBJ whole genome shotgun (WGS) entry which is preliminary data.</text>
</comment>
<dbReference type="AlphaFoldDB" id="A0A3E2BP56"/>
<protein>
    <submittedName>
        <fullName evidence="2">Uncharacterized protein</fullName>
    </submittedName>
</protein>
<accession>A0A3E2BP56</accession>
<evidence type="ECO:0000313" key="3">
    <source>
        <dbReference type="Proteomes" id="UP000257323"/>
    </source>
</evidence>
<name>A0A3E2BP56_9BACT</name>
<proteinExistence type="predicted"/>
<evidence type="ECO:0000256" key="1">
    <source>
        <dbReference type="SAM" id="Phobius"/>
    </source>
</evidence>